<evidence type="ECO:0000313" key="2">
    <source>
        <dbReference type="EMBL" id="KAJ8878401.1"/>
    </source>
</evidence>
<protein>
    <submittedName>
        <fullName evidence="2">Uncharacterized protein</fullName>
    </submittedName>
</protein>
<name>A0ABQ9H268_9NEOP</name>
<sequence length="458" mass="50579">MMSLVGGFFLGNLPFHPPFHSGAVPYSPCFVLIDSQDLDLVGSVSNDLIVDETLSRTCRPTYQLIDTENDNCRMQVSFRLPPTCSFSLGLRPSDKGYTATRIKSPIAAKSKALNWRAVFSSLCVYLWHFQRRPYYFIGGKYNRLRRGINNTLSTEAAVSRNAFRTVSKTALVREAALTLRVVCRCCLVVLRREREVRARGVGAGDEAQPRRRGNAAVIDPGHVGPPTSPPLPSPPLYVPRLSPPMFDPPSPGPSKVLRTFIPYPPVTLEAPLSRARISAFRNTRFEKTRQAPSDPIGPHTVFDTSWRATVQSWPSTVTADNQRAADIGACVVQSSLTARSNQSNTEVRSQSVAQANIKRVRTHQRNVFRGGVAVRLLASHRGEPGSIPGWVAPGFPHGRIVSCLVGGFSRGSAVSPFPSFRRCSILTSMPLSHNGRRDCTWNKYETQPVRVSRWVGVE</sequence>
<reference evidence="2 3" key="1">
    <citation type="submission" date="2023-02" db="EMBL/GenBank/DDBJ databases">
        <title>LHISI_Scaffold_Assembly.</title>
        <authorList>
            <person name="Stuart O.P."/>
            <person name="Cleave R."/>
            <person name="Magrath M.J.L."/>
            <person name="Mikheyev A.S."/>
        </authorList>
    </citation>
    <scope>NUCLEOTIDE SEQUENCE [LARGE SCALE GENOMIC DNA]</scope>
    <source>
        <strain evidence="2">Daus_M_001</strain>
        <tissue evidence="2">Leg muscle</tissue>
    </source>
</reference>
<accession>A0ABQ9H268</accession>
<keyword evidence="3" id="KW-1185">Reference proteome</keyword>
<dbReference type="Proteomes" id="UP001159363">
    <property type="component" value="Chromosome 6"/>
</dbReference>
<gene>
    <name evidence="2" type="ORF">PR048_018979</name>
</gene>
<proteinExistence type="predicted"/>
<evidence type="ECO:0000313" key="3">
    <source>
        <dbReference type="Proteomes" id="UP001159363"/>
    </source>
</evidence>
<organism evidence="2 3">
    <name type="scientific">Dryococelus australis</name>
    <dbReference type="NCBI Taxonomy" id="614101"/>
    <lineage>
        <taxon>Eukaryota</taxon>
        <taxon>Metazoa</taxon>
        <taxon>Ecdysozoa</taxon>
        <taxon>Arthropoda</taxon>
        <taxon>Hexapoda</taxon>
        <taxon>Insecta</taxon>
        <taxon>Pterygota</taxon>
        <taxon>Neoptera</taxon>
        <taxon>Polyneoptera</taxon>
        <taxon>Phasmatodea</taxon>
        <taxon>Verophasmatodea</taxon>
        <taxon>Anareolatae</taxon>
        <taxon>Phasmatidae</taxon>
        <taxon>Eurycanthinae</taxon>
        <taxon>Dryococelus</taxon>
    </lineage>
</organism>
<comment type="caution">
    <text evidence="2">The sequence shown here is derived from an EMBL/GenBank/DDBJ whole genome shotgun (WGS) entry which is preliminary data.</text>
</comment>
<feature type="region of interest" description="Disordered" evidence="1">
    <location>
        <begin position="198"/>
        <end position="234"/>
    </location>
</feature>
<dbReference type="EMBL" id="JARBHB010000007">
    <property type="protein sequence ID" value="KAJ8878401.1"/>
    <property type="molecule type" value="Genomic_DNA"/>
</dbReference>
<evidence type="ECO:0000256" key="1">
    <source>
        <dbReference type="SAM" id="MobiDB-lite"/>
    </source>
</evidence>